<sequence>MATTDGLEPVNFLVTEKAGETYKFPTSANHGASEADTKPSATAGAGDFREASQSWDNQSSKSSGGDARASAKEKLADMKDALVKNYRAASDTTDDFVHDNPWKAIVLAGLGGLIVGMLVSR</sequence>
<evidence type="ECO:0000313" key="3">
    <source>
        <dbReference type="EMBL" id="SAK91894.1"/>
    </source>
</evidence>
<dbReference type="Pfam" id="PF19029">
    <property type="entry name" value="DUF883_C"/>
    <property type="match status" value="1"/>
</dbReference>
<evidence type="ECO:0000313" key="4">
    <source>
        <dbReference type="Proteomes" id="UP000054870"/>
    </source>
</evidence>
<dbReference type="InterPro" id="IPR043605">
    <property type="entry name" value="DUF883_C"/>
</dbReference>
<accession>A0A158DB37</accession>
<feature type="compositionally biased region" description="Low complexity" evidence="1">
    <location>
        <begin position="52"/>
        <end position="63"/>
    </location>
</feature>
<dbReference type="EMBL" id="FCOF02000058">
    <property type="protein sequence ID" value="SAK91894.1"/>
    <property type="molecule type" value="Genomic_DNA"/>
</dbReference>
<dbReference type="Proteomes" id="UP000054870">
    <property type="component" value="Unassembled WGS sequence"/>
</dbReference>
<feature type="domain" description="DUF883" evidence="2">
    <location>
        <begin position="93"/>
        <end position="121"/>
    </location>
</feature>
<organism evidence="3 4">
    <name type="scientific">Caballeronia catudaia</name>
    <dbReference type="NCBI Taxonomy" id="1777136"/>
    <lineage>
        <taxon>Bacteria</taxon>
        <taxon>Pseudomonadati</taxon>
        <taxon>Pseudomonadota</taxon>
        <taxon>Betaproteobacteria</taxon>
        <taxon>Burkholderiales</taxon>
        <taxon>Burkholderiaceae</taxon>
        <taxon>Caballeronia</taxon>
    </lineage>
</organism>
<evidence type="ECO:0000259" key="2">
    <source>
        <dbReference type="Pfam" id="PF19029"/>
    </source>
</evidence>
<evidence type="ECO:0000256" key="1">
    <source>
        <dbReference type="SAM" id="MobiDB-lite"/>
    </source>
</evidence>
<comment type="caution">
    <text evidence="3">The sequence shown here is derived from an EMBL/GenBank/DDBJ whole genome shotgun (WGS) entry which is preliminary data.</text>
</comment>
<gene>
    <name evidence="3" type="ORF">AWB75_06483</name>
</gene>
<protein>
    <submittedName>
        <fullName evidence="3">Membrane protein</fullName>
    </submittedName>
</protein>
<dbReference type="RefSeq" id="WP_235012347.1">
    <property type="nucleotide sequence ID" value="NZ_FCOF02000058.1"/>
</dbReference>
<keyword evidence="4" id="KW-1185">Reference proteome</keyword>
<proteinExistence type="predicted"/>
<reference evidence="3" key="1">
    <citation type="submission" date="2016-01" db="EMBL/GenBank/DDBJ databases">
        <authorList>
            <person name="Peeters C."/>
        </authorList>
    </citation>
    <scope>NUCLEOTIDE SEQUENCE [LARGE SCALE GENOMIC DNA]</scope>
    <source>
        <strain evidence="3">LMG 29318</strain>
    </source>
</reference>
<name>A0A158DB37_9BURK</name>
<feature type="region of interest" description="Disordered" evidence="1">
    <location>
        <begin position="23"/>
        <end position="72"/>
    </location>
</feature>
<dbReference type="AlphaFoldDB" id="A0A158DB37"/>